<dbReference type="Pfam" id="PF00128">
    <property type="entry name" value="Alpha-amylase"/>
    <property type="match status" value="1"/>
</dbReference>
<dbReference type="PANTHER" id="PTHR10357">
    <property type="entry name" value="ALPHA-AMYLASE FAMILY MEMBER"/>
    <property type="match status" value="1"/>
</dbReference>
<accession>A0A9P6HLQ2</accession>
<keyword evidence="7 20" id="KW-0378">Hydrolase</keyword>
<reference evidence="20" key="2">
    <citation type="submission" date="2020-11" db="EMBL/GenBank/DDBJ databases">
        <authorList>
            <consortium name="DOE Joint Genome Institute"/>
            <person name="Kuo A."/>
            <person name="Miyauchi S."/>
            <person name="Kiss E."/>
            <person name="Drula E."/>
            <person name="Kohler A."/>
            <person name="Sanchez-Garcia M."/>
            <person name="Andreopoulos B."/>
            <person name="Barry K.W."/>
            <person name="Bonito G."/>
            <person name="Buee M."/>
            <person name="Carver A."/>
            <person name="Chen C."/>
            <person name="Cichocki N."/>
            <person name="Clum A."/>
            <person name="Culley D."/>
            <person name="Crous P.W."/>
            <person name="Fauchery L."/>
            <person name="Girlanda M."/>
            <person name="Hayes R."/>
            <person name="Keri Z."/>
            <person name="Labutti K."/>
            <person name="Lipzen A."/>
            <person name="Lombard V."/>
            <person name="Magnuson J."/>
            <person name="Maillard F."/>
            <person name="Morin E."/>
            <person name="Murat C."/>
            <person name="Nolan M."/>
            <person name="Ohm R."/>
            <person name="Pangilinan J."/>
            <person name="Pereira M."/>
            <person name="Perotto S."/>
            <person name="Peter M."/>
            <person name="Riley R."/>
            <person name="Sitrit Y."/>
            <person name="Stielow B."/>
            <person name="Szollosi G."/>
            <person name="Zifcakova L."/>
            <person name="Stursova M."/>
            <person name="Spatafora J.W."/>
            <person name="Tedersoo L."/>
            <person name="Vaario L.-M."/>
            <person name="Yamada A."/>
            <person name="Yan M."/>
            <person name="Wang P."/>
            <person name="Xu J."/>
            <person name="Bruns T."/>
            <person name="Baldrian P."/>
            <person name="Vilgalys R."/>
            <person name="Henrissat B."/>
            <person name="Grigoriev I.V."/>
            <person name="Hibbett D."/>
            <person name="Nagy L.G."/>
            <person name="Martin F.M."/>
        </authorList>
    </citation>
    <scope>NUCLEOTIDE SEQUENCE</scope>
    <source>
        <strain evidence="20">UH-Tt-Lm1</strain>
    </source>
</reference>
<keyword evidence="11" id="KW-0119">Carbohydrate metabolism</keyword>
<feature type="binding site" evidence="17">
    <location>
        <position position="101"/>
    </location>
    <ligand>
        <name>substrate</name>
    </ligand>
</feature>
<evidence type="ECO:0000256" key="8">
    <source>
        <dbReference type="ARBA" id="ARBA00022837"/>
    </source>
</evidence>
<proteinExistence type="inferred from homology"/>
<feature type="binding site" evidence="15">
    <location>
        <position position="178"/>
    </location>
    <ligand>
        <name>Ca(2+)</name>
        <dbReference type="ChEBI" id="CHEBI:29108"/>
        <label>1</label>
    </ligand>
</feature>
<feature type="domain" description="Glycosyl hydrolase family 13 catalytic" evidence="19">
    <location>
        <begin position="32"/>
        <end position="386"/>
    </location>
</feature>
<keyword evidence="6 18" id="KW-0732">Signal</keyword>
<feature type="binding site" evidence="17">
    <location>
        <position position="361"/>
    </location>
    <ligand>
        <name>substrate</name>
    </ligand>
</feature>
<evidence type="ECO:0000256" key="3">
    <source>
        <dbReference type="ARBA" id="ARBA00008061"/>
    </source>
</evidence>
<evidence type="ECO:0000256" key="12">
    <source>
        <dbReference type="ARBA" id="ARBA00023295"/>
    </source>
</evidence>
<dbReference type="Gene3D" id="3.20.20.80">
    <property type="entry name" value="Glycosidases"/>
    <property type="match status" value="1"/>
</dbReference>
<dbReference type="CDD" id="cd11319">
    <property type="entry name" value="AmyAc_euk_AmyA"/>
    <property type="match status" value="1"/>
</dbReference>
<dbReference type="GO" id="GO:0004556">
    <property type="term" value="F:alpha-amylase activity"/>
    <property type="evidence" value="ECO:0007669"/>
    <property type="project" value="UniProtKB-EC"/>
</dbReference>
<feature type="active site" description="Proton donor" evidence="13">
    <location>
        <position position="246"/>
    </location>
</feature>
<feature type="signal peptide" evidence="18">
    <location>
        <begin position="1"/>
        <end position="19"/>
    </location>
</feature>
<evidence type="ECO:0000256" key="6">
    <source>
        <dbReference type="ARBA" id="ARBA00022729"/>
    </source>
</evidence>
<feature type="binding site" evidence="17">
    <location>
        <position position="220"/>
    </location>
    <ligand>
        <name>substrate</name>
    </ligand>
</feature>
<feature type="binding site" evidence="15">
    <location>
        <position position="191"/>
    </location>
    <ligand>
        <name>Ca(2+)</name>
        <dbReference type="ChEBI" id="CHEBI:29108"/>
        <label>1</label>
    </ligand>
</feature>
<organism evidence="20 21">
    <name type="scientific">Thelephora terrestris</name>
    <dbReference type="NCBI Taxonomy" id="56493"/>
    <lineage>
        <taxon>Eukaryota</taxon>
        <taxon>Fungi</taxon>
        <taxon>Dikarya</taxon>
        <taxon>Basidiomycota</taxon>
        <taxon>Agaricomycotina</taxon>
        <taxon>Agaricomycetes</taxon>
        <taxon>Thelephorales</taxon>
        <taxon>Thelephoraceae</taxon>
        <taxon>Thelephora</taxon>
    </lineage>
</organism>
<evidence type="ECO:0000256" key="16">
    <source>
        <dbReference type="PIRSR" id="PIRSR001024-4"/>
    </source>
</evidence>
<dbReference type="EC" id="3.2.1.1" evidence="4"/>
<dbReference type="PIRSF" id="PIRSF001024">
    <property type="entry name" value="Alph-amyl_fung"/>
    <property type="match status" value="1"/>
</dbReference>
<evidence type="ECO:0000256" key="18">
    <source>
        <dbReference type="SAM" id="SignalP"/>
    </source>
</evidence>
<dbReference type="SUPFAM" id="SSF51011">
    <property type="entry name" value="Glycosyl hydrolase domain"/>
    <property type="match status" value="1"/>
</dbReference>
<feature type="disulfide bond" evidence="16">
    <location>
        <begin position="452"/>
        <end position="488"/>
    </location>
</feature>
<evidence type="ECO:0000256" key="14">
    <source>
        <dbReference type="PIRSR" id="PIRSR001024-2"/>
    </source>
</evidence>
<evidence type="ECO:0000313" key="20">
    <source>
        <dbReference type="EMBL" id="KAF9790298.1"/>
    </source>
</evidence>
<dbReference type="Gene3D" id="2.60.40.1180">
    <property type="entry name" value="Golgi alpha-mannosidase II"/>
    <property type="match status" value="1"/>
</dbReference>
<feature type="binding site" evidence="17">
    <location>
        <position position="140"/>
    </location>
    <ligand>
        <name>substrate</name>
    </ligand>
</feature>
<evidence type="ECO:0000256" key="15">
    <source>
        <dbReference type="PIRSR" id="PIRSR001024-3"/>
    </source>
</evidence>
<evidence type="ECO:0000256" key="13">
    <source>
        <dbReference type="PIRSR" id="PIRSR001024-1"/>
    </source>
</evidence>
<evidence type="ECO:0000259" key="19">
    <source>
        <dbReference type="SMART" id="SM00642"/>
    </source>
</evidence>
<dbReference type="InterPro" id="IPR015340">
    <property type="entry name" value="A_amylase_C_dom"/>
</dbReference>
<evidence type="ECO:0000256" key="11">
    <source>
        <dbReference type="ARBA" id="ARBA00023277"/>
    </source>
</evidence>
<feature type="active site" description="Nucleophile" evidence="13">
    <location>
        <position position="222"/>
    </location>
</feature>
<keyword evidence="12" id="KW-0326">Glycosidase</keyword>
<dbReference type="AlphaFoldDB" id="A0A9P6HLQ2"/>
<evidence type="ECO:0000256" key="17">
    <source>
        <dbReference type="PIRSR" id="PIRSR001024-5"/>
    </source>
</evidence>
<comment type="similarity">
    <text evidence="3">Belongs to the glycosyl hydrolase 13 family.</text>
</comment>
<evidence type="ECO:0000256" key="2">
    <source>
        <dbReference type="ARBA" id="ARBA00001913"/>
    </source>
</evidence>
<dbReference type="GO" id="GO:0016052">
    <property type="term" value="P:carbohydrate catabolic process"/>
    <property type="evidence" value="ECO:0007669"/>
    <property type="project" value="InterPro"/>
</dbReference>
<dbReference type="InterPro" id="IPR013777">
    <property type="entry name" value="A-amylase-like"/>
</dbReference>
<feature type="chain" id="PRO_5040511899" description="alpha-amylase" evidence="18">
    <location>
        <begin position="20"/>
        <end position="523"/>
    </location>
</feature>
<gene>
    <name evidence="20" type="ORF">BJ322DRAFT_1134678</name>
</gene>
<dbReference type="FunFam" id="3.20.20.80:FF:000120">
    <property type="entry name" value="Alpha-amylase A"/>
    <property type="match status" value="1"/>
</dbReference>
<feature type="site" description="Transition state stabilizer" evidence="14">
    <location>
        <position position="314"/>
    </location>
</feature>
<dbReference type="Proteomes" id="UP000736335">
    <property type="component" value="Unassembled WGS sequence"/>
</dbReference>
<keyword evidence="8 15" id="KW-0106">Calcium</keyword>
<dbReference type="InterPro" id="IPR006047">
    <property type="entry name" value="GH13_cat_dom"/>
</dbReference>
<evidence type="ECO:0000256" key="5">
    <source>
        <dbReference type="ARBA" id="ARBA00022723"/>
    </source>
</evidence>
<dbReference type="GO" id="GO:0005509">
    <property type="term" value="F:calcium ion binding"/>
    <property type="evidence" value="ECO:0007669"/>
    <property type="project" value="InterPro"/>
</dbReference>
<sequence>MVNLKALAISTFFFVSSLAASSNDWRSRSIYQLVTDRFALTDGSGPACSTGDRVYCGGTYQGIIHHLDYIQNMGFDAIWISPVVSSFEGPSAYGEAYHGYWPQDLYSLNTHFGTGQDLKALADALHKRNMYLMVDVVVNHLVSKASPPTFSSFNPLNEASDFHTKCLITDYNNQTEVEQCWLGDDNLPLVDVNTENDEIVKTYYDWIKTLVGNYSVDGIRIDTVKHVRKDFWPGFASSSGVYTIGEVLHNETSYVADYTNVLDAVLDYPTWFPLVAGFQTQFGNLSDLSRVITASQGAYKNGLFGTGSFLENHDQPRFPSLSNDTARLKNAISFPFIHDGIPIVYYGQEQGYTGGPDPANREALWFSGYAQDKDLVQHIKTMNAARKAAIAANSRFLSVPMTFPLASETTLAVSKPPMLALFTNAGVSGTASWNLAKSGFNGNTRLIDVLSCTVVTTNSDGSLVANTTDGLPQIYLPVSALPSSSNICTGKLGTGNSASGITTSSLMVVGLATFAWLLMEIGL</sequence>
<evidence type="ECO:0000256" key="9">
    <source>
        <dbReference type="ARBA" id="ARBA00023157"/>
    </source>
</evidence>
<evidence type="ECO:0000256" key="10">
    <source>
        <dbReference type="ARBA" id="ARBA00023180"/>
    </source>
</evidence>
<name>A0A9P6HLQ2_9AGAM</name>
<dbReference type="PANTHER" id="PTHR10357:SF215">
    <property type="entry name" value="ALPHA-AMYLASE 1"/>
    <property type="match status" value="1"/>
</dbReference>
<dbReference type="Pfam" id="PF09260">
    <property type="entry name" value="A_amylase_dom_C"/>
    <property type="match status" value="1"/>
</dbReference>
<keyword evidence="21" id="KW-1185">Reference proteome</keyword>
<evidence type="ECO:0000256" key="1">
    <source>
        <dbReference type="ARBA" id="ARBA00000548"/>
    </source>
</evidence>
<feature type="binding site" evidence="15">
    <location>
        <position position="222"/>
    </location>
    <ligand>
        <name>Ca(2+)</name>
        <dbReference type="ChEBI" id="CHEBI:29108"/>
        <label>2</label>
    </ligand>
</feature>
<feature type="disulfide bond" evidence="16">
    <location>
        <begin position="48"/>
        <end position="56"/>
    </location>
</feature>
<protein>
    <recommendedName>
        <fullName evidence="4">alpha-amylase</fullName>
        <ecNumber evidence="4">3.2.1.1</ecNumber>
    </recommendedName>
</protein>
<feature type="binding site" evidence="15">
    <location>
        <position position="226"/>
    </location>
    <ligand>
        <name>Ca(2+)</name>
        <dbReference type="ChEBI" id="CHEBI:29108"/>
        <label>1</label>
    </ligand>
</feature>
<dbReference type="OrthoDB" id="204980at2759"/>
<evidence type="ECO:0000313" key="21">
    <source>
        <dbReference type="Proteomes" id="UP000736335"/>
    </source>
</evidence>
<feature type="binding site" evidence="17">
    <location>
        <position position="314"/>
    </location>
    <ligand>
        <name>substrate</name>
    </ligand>
</feature>
<reference evidence="20" key="1">
    <citation type="journal article" date="2020" name="Nat. Commun.">
        <title>Large-scale genome sequencing of mycorrhizal fungi provides insights into the early evolution of symbiotic traits.</title>
        <authorList>
            <person name="Miyauchi S."/>
            <person name="Kiss E."/>
            <person name="Kuo A."/>
            <person name="Drula E."/>
            <person name="Kohler A."/>
            <person name="Sanchez-Garcia M."/>
            <person name="Morin E."/>
            <person name="Andreopoulos B."/>
            <person name="Barry K.W."/>
            <person name="Bonito G."/>
            <person name="Buee M."/>
            <person name="Carver A."/>
            <person name="Chen C."/>
            <person name="Cichocki N."/>
            <person name="Clum A."/>
            <person name="Culley D."/>
            <person name="Crous P.W."/>
            <person name="Fauchery L."/>
            <person name="Girlanda M."/>
            <person name="Hayes R.D."/>
            <person name="Keri Z."/>
            <person name="LaButti K."/>
            <person name="Lipzen A."/>
            <person name="Lombard V."/>
            <person name="Magnuson J."/>
            <person name="Maillard F."/>
            <person name="Murat C."/>
            <person name="Nolan M."/>
            <person name="Ohm R.A."/>
            <person name="Pangilinan J."/>
            <person name="Pereira M.F."/>
            <person name="Perotto S."/>
            <person name="Peter M."/>
            <person name="Pfister S."/>
            <person name="Riley R."/>
            <person name="Sitrit Y."/>
            <person name="Stielow J.B."/>
            <person name="Szollosi G."/>
            <person name="Zifcakova L."/>
            <person name="Stursova M."/>
            <person name="Spatafora J.W."/>
            <person name="Tedersoo L."/>
            <person name="Vaario L.M."/>
            <person name="Yamada A."/>
            <person name="Yan M."/>
            <person name="Wang P."/>
            <person name="Xu J."/>
            <person name="Bruns T."/>
            <person name="Baldrian P."/>
            <person name="Vilgalys R."/>
            <person name="Dunand C."/>
            <person name="Henrissat B."/>
            <person name="Grigoriev I.V."/>
            <person name="Hibbett D."/>
            <person name="Nagy L.G."/>
            <person name="Martin F.M."/>
        </authorList>
    </citation>
    <scope>NUCLEOTIDE SEQUENCE</scope>
    <source>
        <strain evidence="20">UH-Tt-Lm1</strain>
    </source>
</reference>
<keyword evidence="5 15" id="KW-0479">Metal-binding</keyword>
<dbReference type="InterPro" id="IPR013780">
    <property type="entry name" value="Glyco_hydro_b"/>
</dbReference>
<comment type="caution">
    <text evidence="20">The sequence shown here is derived from an EMBL/GenBank/DDBJ whole genome shotgun (WGS) entry which is preliminary data.</text>
</comment>
<dbReference type="SMART" id="SM00642">
    <property type="entry name" value="Aamy"/>
    <property type="match status" value="1"/>
</dbReference>
<dbReference type="EMBL" id="WIUZ02000002">
    <property type="protein sequence ID" value="KAF9790298.1"/>
    <property type="molecule type" value="Genomic_DNA"/>
</dbReference>
<evidence type="ECO:0000256" key="4">
    <source>
        <dbReference type="ARBA" id="ARBA00012595"/>
    </source>
</evidence>
<feature type="binding site" evidence="15">
    <location>
        <position position="246"/>
    </location>
    <ligand>
        <name>Ca(2+)</name>
        <dbReference type="ChEBI" id="CHEBI:29108"/>
        <label>2</label>
    </ligand>
</feature>
<comment type="cofactor">
    <cofactor evidence="2">
        <name>Ca(2+)</name>
        <dbReference type="ChEBI" id="CHEBI:29108"/>
    </cofactor>
</comment>
<feature type="binding site" evidence="15">
    <location>
        <position position="139"/>
    </location>
    <ligand>
        <name>Ca(2+)</name>
        <dbReference type="ChEBI" id="CHEBI:29108"/>
        <label>1</label>
    </ligand>
</feature>
<keyword evidence="9 16" id="KW-1015">Disulfide bond</keyword>
<comment type="catalytic activity">
    <reaction evidence="1">
        <text>Endohydrolysis of (1-&gt;4)-alpha-D-glucosidic linkages in polysaccharides containing three or more (1-&gt;4)-alpha-linked D-glucose units.</text>
        <dbReference type="EC" id="3.2.1.1"/>
    </reaction>
</comment>
<dbReference type="InterPro" id="IPR017853">
    <property type="entry name" value="GH"/>
</dbReference>
<feature type="disulfide bond" evidence="16">
    <location>
        <begin position="166"/>
        <end position="180"/>
    </location>
</feature>
<keyword evidence="10" id="KW-0325">Glycoprotein</keyword>
<dbReference type="SUPFAM" id="SSF51445">
    <property type="entry name" value="(Trans)glycosidases"/>
    <property type="match status" value="1"/>
</dbReference>
<evidence type="ECO:0000256" key="7">
    <source>
        <dbReference type="ARBA" id="ARBA00022801"/>
    </source>
</evidence>